<dbReference type="KEGG" id="llu:AKJ09_10145"/>
<protein>
    <recommendedName>
        <fullName evidence="4">OmpA-like domain-containing protein</fullName>
    </recommendedName>
</protein>
<evidence type="ECO:0000259" key="4">
    <source>
        <dbReference type="PROSITE" id="PS51123"/>
    </source>
</evidence>
<dbReference type="Proteomes" id="UP000064967">
    <property type="component" value="Chromosome"/>
</dbReference>
<dbReference type="PROSITE" id="PS51257">
    <property type="entry name" value="PROKAR_LIPOPROTEIN"/>
    <property type="match status" value="1"/>
</dbReference>
<name>A0A0K1QCU2_9BACT</name>
<dbReference type="InterPro" id="IPR006665">
    <property type="entry name" value="OmpA-like"/>
</dbReference>
<dbReference type="RefSeq" id="WP_146654247.1">
    <property type="nucleotide sequence ID" value="NZ_CP012333.1"/>
</dbReference>
<sequence length="382" mass="39735">MKSRLLPVLLVSAFALGCGGSNAASTARVNDAEKFRSSLQGGDAPSLAPQAFAIAEQELRLAKEASSSGDATGADLHADRAIAAYQHAVVLARLARATQDEAAANEALAQASERMQAFATQRRAMDRDADDLDKKLRVAREAQLPPASGPADPERERARVVAAQSLAMQARLLCSAARLVSPDAPGLGDAETAVTSLEKELDSAKAKAPIDAAARARAACLTSLTKARRASSAGSSDKADVLLSELSQSGAAPKTPNAVPSDLAPSRDERGVVVTLRSIFQGDKLTREGEAAVKDLGRVAAAHPAFGVQVVVHDAERPSPSDVAVDQKRGDAVARALVEGGAASSKVKVEQAGARAPLVDPKDVRRRERNARIEIVFVAPTS</sequence>
<feature type="region of interest" description="Disordered" evidence="2">
    <location>
        <begin position="247"/>
        <end position="266"/>
    </location>
</feature>
<dbReference type="STRING" id="1391654.AKJ09_10145"/>
<reference evidence="5 6" key="1">
    <citation type="submission" date="2015-08" db="EMBL/GenBank/DDBJ databases">
        <authorList>
            <person name="Babu N.S."/>
            <person name="Beckwith C.J."/>
            <person name="Beseler K.G."/>
            <person name="Brison A."/>
            <person name="Carone J.V."/>
            <person name="Caskin T.P."/>
            <person name="Diamond M."/>
            <person name="Durham M.E."/>
            <person name="Foxe J.M."/>
            <person name="Go M."/>
            <person name="Henderson B.A."/>
            <person name="Jones I.B."/>
            <person name="McGettigan J.A."/>
            <person name="Micheletti S.J."/>
            <person name="Nasrallah M.E."/>
            <person name="Ortiz D."/>
            <person name="Piller C.R."/>
            <person name="Privatt S.R."/>
            <person name="Schneider S.L."/>
            <person name="Sharp S."/>
            <person name="Smith T.C."/>
            <person name="Stanton J.D."/>
            <person name="Ullery H.E."/>
            <person name="Wilson R.J."/>
            <person name="Serrano M.G."/>
            <person name="Buck G."/>
            <person name="Lee V."/>
            <person name="Wang Y."/>
            <person name="Carvalho R."/>
            <person name="Voegtly L."/>
            <person name="Shi R."/>
            <person name="Duckworth R."/>
            <person name="Johnson A."/>
            <person name="Loviza R."/>
            <person name="Walstead R."/>
            <person name="Shah Z."/>
            <person name="Kiflezghi M."/>
            <person name="Wade K."/>
            <person name="Ball S.L."/>
            <person name="Bradley K.W."/>
            <person name="Asai D.J."/>
            <person name="Bowman C.A."/>
            <person name="Russell D.A."/>
            <person name="Pope W.H."/>
            <person name="Jacobs-Sera D."/>
            <person name="Hendrix R.W."/>
            <person name="Hatfull G.F."/>
        </authorList>
    </citation>
    <scope>NUCLEOTIDE SEQUENCE [LARGE SCALE GENOMIC DNA]</scope>
    <source>
        <strain evidence="5 6">DSM 27648</strain>
    </source>
</reference>
<organism evidence="5 6">
    <name type="scientific">Labilithrix luteola</name>
    <dbReference type="NCBI Taxonomy" id="1391654"/>
    <lineage>
        <taxon>Bacteria</taxon>
        <taxon>Pseudomonadati</taxon>
        <taxon>Myxococcota</taxon>
        <taxon>Polyangia</taxon>
        <taxon>Polyangiales</taxon>
        <taxon>Labilitrichaceae</taxon>
        <taxon>Labilithrix</taxon>
    </lineage>
</organism>
<keyword evidence="3" id="KW-0732">Signal</keyword>
<gene>
    <name evidence="5" type="ORF">AKJ09_10145</name>
</gene>
<dbReference type="SUPFAM" id="SSF103088">
    <property type="entry name" value="OmpA-like"/>
    <property type="match status" value="1"/>
</dbReference>
<evidence type="ECO:0000256" key="3">
    <source>
        <dbReference type="SAM" id="SignalP"/>
    </source>
</evidence>
<evidence type="ECO:0000256" key="1">
    <source>
        <dbReference type="PROSITE-ProRule" id="PRU00473"/>
    </source>
</evidence>
<feature type="domain" description="OmpA-like" evidence="4">
    <location>
        <begin position="267"/>
        <end position="381"/>
    </location>
</feature>
<evidence type="ECO:0000313" key="5">
    <source>
        <dbReference type="EMBL" id="AKV03482.1"/>
    </source>
</evidence>
<dbReference type="InterPro" id="IPR036737">
    <property type="entry name" value="OmpA-like_sf"/>
</dbReference>
<keyword evidence="1" id="KW-0472">Membrane</keyword>
<accession>A0A0K1QCU2</accession>
<dbReference type="OrthoDB" id="5508515at2"/>
<feature type="signal peptide" evidence="3">
    <location>
        <begin position="1"/>
        <end position="23"/>
    </location>
</feature>
<dbReference type="GO" id="GO:0016020">
    <property type="term" value="C:membrane"/>
    <property type="evidence" value="ECO:0007669"/>
    <property type="project" value="UniProtKB-UniRule"/>
</dbReference>
<feature type="chain" id="PRO_5005467238" description="OmpA-like domain-containing protein" evidence="3">
    <location>
        <begin position="24"/>
        <end position="382"/>
    </location>
</feature>
<dbReference type="Gene3D" id="3.30.1330.60">
    <property type="entry name" value="OmpA-like domain"/>
    <property type="match status" value="1"/>
</dbReference>
<dbReference type="AlphaFoldDB" id="A0A0K1QCU2"/>
<dbReference type="PROSITE" id="PS51123">
    <property type="entry name" value="OMPA_2"/>
    <property type="match status" value="1"/>
</dbReference>
<proteinExistence type="predicted"/>
<keyword evidence="6" id="KW-1185">Reference proteome</keyword>
<evidence type="ECO:0000313" key="6">
    <source>
        <dbReference type="Proteomes" id="UP000064967"/>
    </source>
</evidence>
<dbReference type="EMBL" id="CP012333">
    <property type="protein sequence ID" value="AKV03482.1"/>
    <property type="molecule type" value="Genomic_DNA"/>
</dbReference>
<evidence type="ECO:0000256" key="2">
    <source>
        <dbReference type="SAM" id="MobiDB-lite"/>
    </source>
</evidence>